<feature type="transmembrane region" description="Helical" evidence="1">
    <location>
        <begin position="126"/>
        <end position="147"/>
    </location>
</feature>
<feature type="transmembrane region" description="Helical" evidence="1">
    <location>
        <begin position="37"/>
        <end position="55"/>
    </location>
</feature>
<gene>
    <name evidence="2" type="ORF">A3J50_02955</name>
</gene>
<feature type="transmembrane region" description="Helical" evidence="1">
    <location>
        <begin position="241"/>
        <end position="260"/>
    </location>
</feature>
<evidence type="ECO:0000313" key="2">
    <source>
        <dbReference type="EMBL" id="OGY30016.1"/>
    </source>
</evidence>
<feature type="transmembrane region" description="Helical" evidence="1">
    <location>
        <begin position="64"/>
        <end position="83"/>
    </location>
</feature>
<feature type="transmembrane region" description="Helical" evidence="1">
    <location>
        <begin position="89"/>
        <end position="106"/>
    </location>
</feature>
<accession>A0A1G1WQJ0</accession>
<sequence length="261" mass="29479">MFPQILFQNKRVRIIFSNLVLSLLLLVTPLIGDRWVYFYILLLSITSYFLTSWSFKQYLYGIKLVNLFVLPVFLVASVAIFLVQSDISFWLQLLVVLAFAVVNYVIELSQNIFNVSEVRNIPLLRAAQTVGYLSTLGVSFLGFFLIYNSHMSVFMSSFLVLVISFFIYLQALWQIELKENLSPEVLQGSLVSSLLTSQIGFIIGFWPLTPVGAGLALTTVVYTCLGLVQHKIKDSVTRRTVMEYVFLGLSVFALLIVVLSG</sequence>
<organism evidence="2 3">
    <name type="scientific">Candidatus Woykebacteria bacterium RIFCSPHIGHO2_02_FULL_43_16b</name>
    <dbReference type="NCBI Taxonomy" id="1802601"/>
    <lineage>
        <taxon>Bacteria</taxon>
        <taxon>Candidatus Woykeibacteriota</taxon>
    </lineage>
</organism>
<dbReference type="AlphaFoldDB" id="A0A1G1WQJ0"/>
<keyword evidence="1" id="KW-0812">Transmembrane</keyword>
<evidence type="ECO:0000313" key="3">
    <source>
        <dbReference type="Proteomes" id="UP000177821"/>
    </source>
</evidence>
<reference evidence="2 3" key="1">
    <citation type="journal article" date="2016" name="Nat. Commun.">
        <title>Thousands of microbial genomes shed light on interconnected biogeochemical processes in an aquifer system.</title>
        <authorList>
            <person name="Anantharaman K."/>
            <person name="Brown C.T."/>
            <person name="Hug L.A."/>
            <person name="Sharon I."/>
            <person name="Castelle C.J."/>
            <person name="Probst A.J."/>
            <person name="Thomas B.C."/>
            <person name="Singh A."/>
            <person name="Wilkins M.J."/>
            <person name="Karaoz U."/>
            <person name="Brodie E.L."/>
            <person name="Williams K.H."/>
            <person name="Hubbard S.S."/>
            <person name="Banfield J.F."/>
        </authorList>
    </citation>
    <scope>NUCLEOTIDE SEQUENCE [LARGE SCALE GENOMIC DNA]</scope>
</reference>
<dbReference type="Proteomes" id="UP000177821">
    <property type="component" value="Unassembled WGS sequence"/>
</dbReference>
<feature type="transmembrane region" description="Helical" evidence="1">
    <location>
        <begin position="185"/>
        <end position="206"/>
    </location>
</feature>
<feature type="transmembrane region" description="Helical" evidence="1">
    <location>
        <begin position="12"/>
        <end position="31"/>
    </location>
</feature>
<protein>
    <submittedName>
        <fullName evidence="2">Uncharacterized protein</fullName>
    </submittedName>
</protein>
<feature type="transmembrane region" description="Helical" evidence="1">
    <location>
        <begin position="153"/>
        <end position="173"/>
    </location>
</feature>
<comment type="caution">
    <text evidence="2">The sequence shown here is derived from an EMBL/GenBank/DDBJ whole genome shotgun (WGS) entry which is preliminary data.</text>
</comment>
<proteinExistence type="predicted"/>
<feature type="transmembrane region" description="Helical" evidence="1">
    <location>
        <begin position="212"/>
        <end position="229"/>
    </location>
</feature>
<keyword evidence="1" id="KW-0472">Membrane</keyword>
<dbReference type="EMBL" id="MHCX01000010">
    <property type="protein sequence ID" value="OGY30016.1"/>
    <property type="molecule type" value="Genomic_DNA"/>
</dbReference>
<keyword evidence="1" id="KW-1133">Transmembrane helix</keyword>
<evidence type="ECO:0000256" key="1">
    <source>
        <dbReference type="SAM" id="Phobius"/>
    </source>
</evidence>
<name>A0A1G1WQJ0_9BACT</name>